<evidence type="ECO:0000259" key="3">
    <source>
        <dbReference type="Pfam" id="PF01494"/>
    </source>
</evidence>
<dbReference type="PANTHER" id="PTHR13789:SF309">
    <property type="entry name" value="PUTATIVE (AFU_ORTHOLOGUE AFUA_6G14510)-RELATED"/>
    <property type="match status" value="1"/>
</dbReference>
<keyword evidence="2" id="KW-0503">Monooxygenase</keyword>
<proteinExistence type="predicted"/>
<dbReference type="GO" id="GO:0071949">
    <property type="term" value="F:FAD binding"/>
    <property type="evidence" value="ECO:0007669"/>
    <property type="project" value="InterPro"/>
</dbReference>
<dbReference type="STRING" id="683228.GA0070617_2175"/>
<name>A0A1C6UFX7_9ACTN</name>
<feature type="domain" description="FAD-binding" evidence="3">
    <location>
        <begin position="284"/>
        <end position="347"/>
    </location>
</feature>
<feature type="domain" description="FAD-binding" evidence="3">
    <location>
        <begin position="8"/>
        <end position="168"/>
    </location>
</feature>
<evidence type="ECO:0000313" key="5">
    <source>
        <dbReference type="Proteomes" id="UP000198937"/>
    </source>
</evidence>
<organism evidence="4 5">
    <name type="scientific">Micromonospora yangpuensis</name>
    <dbReference type="NCBI Taxonomy" id="683228"/>
    <lineage>
        <taxon>Bacteria</taxon>
        <taxon>Bacillati</taxon>
        <taxon>Actinomycetota</taxon>
        <taxon>Actinomycetes</taxon>
        <taxon>Micromonosporales</taxon>
        <taxon>Micromonosporaceae</taxon>
        <taxon>Micromonospora</taxon>
    </lineage>
</organism>
<dbReference type="SUPFAM" id="SSF51905">
    <property type="entry name" value="FAD/NAD(P)-binding domain"/>
    <property type="match status" value="1"/>
</dbReference>
<dbReference type="Gene3D" id="3.50.50.60">
    <property type="entry name" value="FAD/NAD(P)-binding domain"/>
    <property type="match status" value="1"/>
</dbReference>
<dbReference type="InterPro" id="IPR002938">
    <property type="entry name" value="FAD-bd"/>
</dbReference>
<reference evidence="4 5" key="1">
    <citation type="submission" date="2016-06" db="EMBL/GenBank/DDBJ databases">
        <authorList>
            <person name="Kjaerup R.B."/>
            <person name="Dalgaard T.S."/>
            <person name="Juul-Madsen H.R."/>
        </authorList>
    </citation>
    <scope>NUCLEOTIDE SEQUENCE [LARGE SCALE GENOMIC DNA]</scope>
    <source>
        <strain evidence="4 5">DSM 45577</strain>
    </source>
</reference>
<protein>
    <submittedName>
        <fullName evidence="4">2-polyprenyl-6-methoxyphenol hydroxylase</fullName>
    </submittedName>
</protein>
<dbReference type="InterPro" id="IPR036188">
    <property type="entry name" value="FAD/NAD-bd_sf"/>
</dbReference>
<evidence type="ECO:0000313" key="4">
    <source>
        <dbReference type="EMBL" id="SCL52779.1"/>
    </source>
</evidence>
<dbReference type="OrthoDB" id="9782160at2"/>
<sequence length="408" mass="43614">MTSQTRSALVVGGGIAGPVVAMALQKAGVEATVYEAYPSPADSVGGGLSIAANGLNALDVIGVGDVVRRVGTPMRGTVMQNWAGKVLAEFSPPAHLPPAQFAWRGDLYRALSDEATRRGIRTVYGKRLVAATDTGDQVDVSFADDTRASADVLVGADGIRSTVRSLIDPGAPRPEYAGLLGFAAPVADTGLPPTRGRLHLSYGKHASCGYLVYADGAGGWFVNLPHREPMTVAQARAVPAQEWLRVLREAFRDDRSPAPELLRSSDPADLLITGPLETMPTVPTWSRGRMVLVGDAVHAASPSSGQGASIAVESAVQLGRCLRDLPYGEAFAAYERLRRERVERIINAAIRTNRNKASPVARMARDLLMPIAMKVAMRMVKPEKMAWQFEYRIDWDEPVVTPAGSAHA</sequence>
<dbReference type="EMBL" id="FMIA01000002">
    <property type="protein sequence ID" value="SCL52779.1"/>
    <property type="molecule type" value="Genomic_DNA"/>
</dbReference>
<dbReference type="PANTHER" id="PTHR13789">
    <property type="entry name" value="MONOOXYGENASE"/>
    <property type="match status" value="1"/>
</dbReference>
<evidence type="ECO:0000256" key="2">
    <source>
        <dbReference type="ARBA" id="ARBA00023033"/>
    </source>
</evidence>
<keyword evidence="5" id="KW-1185">Reference proteome</keyword>
<dbReference type="PRINTS" id="PR00420">
    <property type="entry name" value="RNGMNOXGNASE"/>
</dbReference>
<gene>
    <name evidence="4" type="ORF">GA0070617_2175</name>
</gene>
<dbReference type="Proteomes" id="UP000198937">
    <property type="component" value="Unassembled WGS sequence"/>
</dbReference>
<keyword evidence="1" id="KW-0560">Oxidoreductase</keyword>
<dbReference type="RefSeq" id="WP_091436024.1">
    <property type="nucleotide sequence ID" value="NZ_BMMJ01000004.1"/>
</dbReference>
<accession>A0A1C6UFX7</accession>
<dbReference type="GO" id="GO:0004497">
    <property type="term" value="F:monooxygenase activity"/>
    <property type="evidence" value="ECO:0007669"/>
    <property type="project" value="UniProtKB-KW"/>
</dbReference>
<dbReference type="Pfam" id="PF01494">
    <property type="entry name" value="FAD_binding_3"/>
    <property type="match status" value="2"/>
</dbReference>
<dbReference type="AlphaFoldDB" id="A0A1C6UFX7"/>
<evidence type="ECO:0000256" key="1">
    <source>
        <dbReference type="ARBA" id="ARBA00023002"/>
    </source>
</evidence>
<dbReference type="InterPro" id="IPR050493">
    <property type="entry name" value="FAD-dep_Monooxygenase_BioMet"/>
</dbReference>